<dbReference type="Proteomes" id="UP000244168">
    <property type="component" value="Unassembled WGS sequence"/>
</dbReference>
<evidence type="ECO:0000313" key="3">
    <source>
        <dbReference type="Proteomes" id="UP000244168"/>
    </source>
</evidence>
<name>A0A2T5JGX0_9SPHI</name>
<dbReference type="EMBL" id="QAOQ01000001">
    <property type="protein sequence ID" value="PTR01658.1"/>
    <property type="molecule type" value="Genomic_DNA"/>
</dbReference>
<dbReference type="InterPro" id="IPR028902">
    <property type="entry name" value="Tox-REase-9_dom"/>
</dbReference>
<keyword evidence="3" id="KW-1185">Reference proteome</keyword>
<keyword evidence="2" id="KW-0378">Hydrolase</keyword>
<evidence type="ECO:0000259" key="1">
    <source>
        <dbReference type="Pfam" id="PF15650"/>
    </source>
</evidence>
<dbReference type="RefSeq" id="WP_107827030.1">
    <property type="nucleotide sequence ID" value="NZ_QAOQ01000001.1"/>
</dbReference>
<dbReference type="AlphaFoldDB" id="A0A2T5JGX0"/>
<organism evidence="2 3">
    <name type="scientific">Mucilaginibacter yixingensis</name>
    <dbReference type="NCBI Taxonomy" id="1295612"/>
    <lineage>
        <taxon>Bacteria</taxon>
        <taxon>Pseudomonadati</taxon>
        <taxon>Bacteroidota</taxon>
        <taxon>Sphingobacteriia</taxon>
        <taxon>Sphingobacteriales</taxon>
        <taxon>Sphingobacteriaceae</taxon>
        <taxon>Mucilaginibacter</taxon>
    </lineage>
</organism>
<accession>A0A2T5JGX0</accession>
<proteinExistence type="predicted"/>
<reference evidence="2 3" key="1">
    <citation type="submission" date="2018-04" db="EMBL/GenBank/DDBJ databases">
        <title>Genomic Encyclopedia of Archaeal and Bacterial Type Strains, Phase II (KMG-II): from individual species to whole genera.</title>
        <authorList>
            <person name="Goeker M."/>
        </authorList>
    </citation>
    <scope>NUCLEOTIDE SEQUENCE [LARGE SCALE GENOMIC DNA]</scope>
    <source>
        <strain evidence="2 3">DSM 26809</strain>
    </source>
</reference>
<keyword evidence="2" id="KW-0540">Nuclease</keyword>
<dbReference type="OrthoDB" id="6225685at2"/>
<comment type="caution">
    <text evidence="2">The sequence shown here is derived from an EMBL/GenBank/DDBJ whole genome shotgun (WGS) entry which is preliminary data.</text>
</comment>
<dbReference type="Pfam" id="PF15650">
    <property type="entry name" value="Tox-REase-9"/>
    <property type="match status" value="1"/>
</dbReference>
<gene>
    <name evidence="2" type="ORF">C8P68_101895</name>
</gene>
<dbReference type="GO" id="GO:0004519">
    <property type="term" value="F:endonuclease activity"/>
    <property type="evidence" value="ECO:0007669"/>
    <property type="project" value="UniProtKB-KW"/>
</dbReference>
<sequence>MGESPSMLKTRPLVFHSVYSAISLNHITNIIYELKPFNPKAVQQGLNQLINYMMELQAMPRFSGKAWETV</sequence>
<protein>
    <submittedName>
        <fullName evidence="2">Restriction endonuclease fold toxin 9 of polymorphic toxin system</fullName>
    </submittedName>
</protein>
<keyword evidence="2" id="KW-0255">Endonuclease</keyword>
<evidence type="ECO:0000313" key="2">
    <source>
        <dbReference type="EMBL" id="PTR01658.1"/>
    </source>
</evidence>
<feature type="domain" description="Tox-REase-9" evidence="1">
    <location>
        <begin position="24"/>
        <end position="69"/>
    </location>
</feature>